<feature type="region of interest" description="Disordered" evidence="1">
    <location>
        <begin position="16"/>
        <end position="61"/>
    </location>
</feature>
<keyword evidence="4" id="KW-1185">Reference proteome</keyword>
<sequence length="369" mass="40925">MTVRMGDSDMAHTITVFRGDAKPRPPNVHLLFRSGEFGKDSEPVQGTDDGKPNTDDDASIARGKPQGVVILQTTDTEMQTAGTAGRPEQGDENPLGRSTTAQNIPPDLGSLRRGSRLRHSRLPPSPNSAATHPWNLPKSTRELWGAVDRLRGIVIALALLLELSILSFVSSITVVTMTRREHGYPSAGIVAWAVLSGVLVVILPVSFWLSILQYRKTTKRLLSNENWIEMHRRSRPLSPRPNSDGNQHQGNNITEESWQKFAQDHEQLRRYVEFLENRIGMLEEGRQPARQITDTGDGAAADSNSEHQNRNGKTDCTPRSTILNVDRPLSRRKLLQPEAEAEPSPNKATAIPGILHKGEHPHRAVRGRH</sequence>
<name>A0A175WAU4_9PEZI</name>
<gene>
    <name evidence="3" type="ORF">MMYC01_201885</name>
</gene>
<feature type="transmembrane region" description="Helical" evidence="2">
    <location>
        <begin position="189"/>
        <end position="212"/>
    </location>
</feature>
<dbReference type="VEuPathDB" id="FungiDB:MMYC01_201885"/>
<keyword evidence="2" id="KW-0472">Membrane</keyword>
<keyword evidence="2" id="KW-0812">Transmembrane</keyword>
<evidence type="ECO:0000256" key="1">
    <source>
        <dbReference type="SAM" id="MobiDB-lite"/>
    </source>
</evidence>
<dbReference type="OrthoDB" id="4571338at2759"/>
<proteinExistence type="predicted"/>
<accession>A0A175WAU4</accession>
<feature type="region of interest" description="Disordered" evidence="1">
    <location>
        <begin position="78"/>
        <end position="134"/>
    </location>
</feature>
<organism evidence="3 4">
    <name type="scientific">Madurella mycetomatis</name>
    <dbReference type="NCBI Taxonomy" id="100816"/>
    <lineage>
        <taxon>Eukaryota</taxon>
        <taxon>Fungi</taxon>
        <taxon>Dikarya</taxon>
        <taxon>Ascomycota</taxon>
        <taxon>Pezizomycotina</taxon>
        <taxon>Sordariomycetes</taxon>
        <taxon>Sordariomycetidae</taxon>
        <taxon>Sordariales</taxon>
        <taxon>Sordariales incertae sedis</taxon>
        <taxon>Madurella</taxon>
    </lineage>
</organism>
<feature type="region of interest" description="Disordered" evidence="1">
    <location>
        <begin position="285"/>
        <end position="369"/>
    </location>
</feature>
<dbReference type="EMBL" id="LCTW02000049">
    <property type="protein sequence ID" value="KXX80827.1"/>
    <property type="molecule type" value="Genomic_DNA"/>
</dbReference>
<feature type="transmembrane region" description="Helical" evidence="2">
    <location>
        <begin position="153"/>
        <end position="177"/>
    </location>
</feature>
<keyword evidence="2" id="KW-1133">Transmembrane helix</keyword>
<protein>
    <submittedName>
        <fullName evidence="3">Uncharacterized protein</fullName>
    </submittedName>
</protein>
<dbReference type="Proteomes" id="UP000078237">
    <property type="component" value="Unassembled WGS sequence"/>
</dbReference>
<feature type="compositionally biased region" description="Basic and acidic residues" evidence="1">
    <location>
        <begin position="36"/>
        <end position="54"/>
    </location>
</feature>
<evidence type="ECO:0000256" key="2">
    <source>
        <dbReference type="SAM" id="Phobius"/>
    </source>
</evidence>
<evidence type="ECO:0000313" key="4">
    <source>
        <dbReference type="Proteomes" id="UP000078237"/>
    </source>
</evidence>
<evidence type="ECO:0000313" key="3">
    <source>
        <dbReference type="EMBL" id="KXX80827.1"/>
    </source>
</evidence>
<dbReference type="AlphaFoldDB" id="A0A175WAU4"/>
<comment type="caution">
    <text evidence="3">The sequence shown here is derived from an EMBL/GenBank/DDBJ whole genome shotgun (WGS) entry which is preliminary data.</text>
</comment>
<reference evidence="3 4" key="1">
    <citation type="journal article" date="2016" name="Genome Announc.">
        <title>Genome Sequence of Madurella mycetomatis mm55, Isolated from a Human Mycetoma Case in Sudan.</title>
        <authorList>
            <person name="Smit S."/>
            <person name="Derks M.F."/>
            <person name="Bervoets S."/>
            <person name="Fahal A."/>
            <person name="van Leeuwen W."/>
            <person name="van Belkum A."/>
            <person name="van de Sande W.W."/>
        </authorList>
    </citation>
    <scope>NUCLEOTIDE SEQUENCE [LARGE SCALE GENOMIC DNA]</scope>
    <source>
        <strain evidence="4">mm55</strain>
    </source>
</reference>
<feature type="compositionally biased region" description="Basic and acidic residues" evidence="1">
    <location>
        <begin position="304"/>
        <end position="313"/>
    </location>
</feature>